<proteinExistence type="predicted"/>
<sequence length="48" mass="5551">MTHIDDEITDPTFVENASMNASNIDLFPVYNTLHIFTNVQFLTLVNFF</sequence>
<reference evidence="2" key="1">
    <citation type="journal article" date="2002" name="Science">
        <title>The draft genome of Ciona intestinalis: insights into chordate and vertebrate origins.</title>
        <authorList>
            <person name="Dehal P."/>
            <person name="Satou Y."/>
            <person name="Campbell R.K."/>
            <person name="Chapman J."/>
            <person name="Degnan B."/>
            <person name="De Tomaso A."/>
            <person name="Davidson B."/>
            <person name="Di Gregorio A."/>
            <person name="Gelpke M."/>
            <person name="Goodstein D.M."/>
            <person name="Harafuji N."/>
            <person name="Hastings K.E."/>
            <person name="Ho I."/>
            <person name="Hotta K."/>
            <person name="Huang W."/>
            <person name="Kawashima T."/>
            <person name="Lemaire P."/>
            <person name="Martinez D."/>
            <person name="Meinertzhagen I.A."/>
            <person name="Necula S."/>
            <person name="Nonaka M."/>
            <person name="Putnam N."/>
            <person name="Rash S."/>
            <person name="Saiga H."/>
            <person name="Satake M."/>
            <person name="Terry A."/>
            <person name="Yamada L."/>
            <person name="Wang H.G."/>
            <person name="Awazu S."/>
            <person name="Azumi K."/>
            <person name="Boore J."/>
            <person name="Branno M."/>
            <person name="Chin-Bow S."/>
            <person name="DeSantis R."/>
            <person name="Doyle S."/>
            <person name="Francino P."/>
            <person name="Keys D.N."/>
            <person name="Haga S."/>
            <person name="Hayashi H."/>
            <person name="Hino K."/>
            <person name="Imai K.S."/>
            <person name="Inaba K."/>
            <person name="Kano S."/>
            <person name="Kobayashi K."/>
            <person name="Kobayashi M."/>
            <person name="Lee B.I."/>
            <person name="Makabe K.W."/>
            <person name="Manohar C."/>
            <person name="Matassi G."/>
            <person name="Medina M."/>
            <person name="Mochizuki Y."/>
            <person name="Mount S."/>
            <person name="Morishita T."/>
            <person name="Miura S."/>
            <person name="Nakayama A."/>
            <person name="Nishizaka S."/>
            <person name="Nomoto H."/>
            <person name="Ohta F."/>
            <person name="Oishi K."/>
            <person name="Rigoutsos I."/>
            <person name="Sano M."/>
            <person name="Sasaki A."/>
            <person name="Sasakura Y."/>
            <person name="Shoguchi E."/>
            <person name="Shin-i T."/>
            <person name="Spagnuolo A."/>
            <person name="Stainier D."/>
            <person name="Suzuki M.M."/>
            <person name="Tassy O."/>
            <person name="Takatori N."/>
            <person name="Tokuoka M."/>
            <person name="Yagi K."/>
            <person name="Yoshizaki F."/>
            <person name="Wada S."/>
            <person name="Zhang C."/>
            <person name="Hyatt P.D."/>
            <person name="Larimer F."/>
            <person name="Detter C."/>
            <person name="Doggett N."/>
            <person name="Glavina T."/>
            <person name="Hawkins T."/>
            <person name="Richardson P."/>
            <person name="Lucas S."/>
            <person name="Kohara Y."/>
            <person name="Levine M."/>
            <person name="Satoh N."/>
            <person name="Rokhsar D.S."/>
        </authorList>
    </citation>
    <scope>NUCLEOTIDE SEQUENCE [LARGE SCALE GENOMIC DNA]</scope>
</reference>
<protein>
    <submittedName>
        <fullName evidence="1">Uncharacterized protein</fullName>
    </submittedName>
</protein>
<organism evidence="1 2">
    <name type="scientific">Ciona intestinalis</name>
    <name type="common">Transparent sea squirt</name>
    <name type="synonym">Ascidia intestinalis</name>
    <dbReference type="NCBI Taxonomy" id="7719"/>
    <lineage>
        <taxon>Eukaryota</taxon>
        <taxon>Metazoa</taxon>
        <taxon>Chordata</taxon>
        <taxon>Tunicata</taxon>
        <taxon>Ascidiacea</taxon>
        <taxon>Phlebobranchia</taxon>
        <taxon>Cionidae</taxon>
        <taxon>Ciona</taxon>
    </lineage>
</organism>
<dbReference type="HOGENOM" id="CLU_3159704_0_0_1"/>
<dbReference type="AlphaFoldDB" id="H2XZI1"/>
<keyword evidence="2" id="KW-1185">Reference proteome</keyword>
<reference evidence="1" key="2">
    <citation type="submission" date="2025-08" db="UniProtKB">
        <authorList>
            <consortium name="Ensembl"/>
        </authorList>
    </citation>
    <scope>IDENTIFICATION</scope>
</reference>
<dbReference type="Proteomes" id="UP000008144">
    <property type="component" value="Unassembled WGS sequence"/>
</dbReference>
<evidence type="ECO:0000313" key="2">
    <source>
        <dbReference type="Proteomes" id="UP000008144"/>
    </source>
</evidence>
<dbReference type="InParanoid" id="H2XZI1"/>
<accession>H2XZI1</accession>
<dbReference type="Ensembl" id="ENSCINT00000034196.1">
    <property type="protein sequence ID" value="ENSCINP00000035065.1"/>
    <property type="gene ID" value="ENSCING00000022667.1"/>
</dbReference>
<reference evidence="1" key="3">
    <citation type="submission" date="2025-09" db="UniProtKB">
        <authorList>
            <consortium name="Ensembl"/>
        </authorList>
    </citation>
    <scope>IDENTIFICATION</scope>
</reference>
<evidence type="ECO:0000313" key="1">
    <source>
        <dbReference type="Ensembl" id="ENSCINP00000035065.1"/>
    </source>
</evidence>
<name>H2XZI1_CIOIN</name>